<dbReference type="EMBL" id="CAJJDN010000345">
    <property type="protein sequence ID" value="CAD8130924.1"/>
    <property type="molecule type" value="Genomic_DNA"/>
</dbReference>
<sequence>MLGFKFQQCPYYSYVNFNLLQQQLNYENFGDTQIDHEQQMIEYFIDGSRCLRLQDLIYSIEVKFTKFHLGQLLVLFQKILEKIFQMEQQELEHNFLDQTRIWLTLEQNSPPLKITYQTIQYKINFTGYQCKLYENDLDESIKASEKILIIISSILQEFKEKRIACNNDNTNLQKIVNEIYDPIIQQCQKGGIIETTNIIINLLQKFQYENTFQTISFDDKYLDYYSYSLRDYRLTDIKLELDEFINTYGQYGKQLESILLLKVKKIGQNLDNFYSPKNEFENQEIENFLNLEKQFTQQNIKEIATFVEILTDNSIENNLSQYKFQISPDDRKIIYDSIQTRVRDQKLFKYFETYPMIFIQNRFRFQDNLRFIYQNLIKEIAEQEVELYVELQILMLIDELI</sequence>
<name>A0A8S1RWP3_9CILI</name>
<dbReference type="Proteomes" id="UP000692954">
    <property type="component" value="Unassembled WGS sequence"/>
</dbReference>
<accession>A0A8S1RWP3</accession>
<comment type="caution">
    <text evidence="1">The sequence shown here is derived from an EMBL/GenBank/DDBJ whole genome shotgun (WGS) entry which is preliminary data.</text>
</comment>
<gene>
    <name evidence="1" type="ORF">PSON_ATCC_30995.1.T3450002</name>
</gene>
<evidence type="ECO:0000313" key="1">
    <source>
        <dbReference type="EMBL" id="CAD8130924.1"/>
    </source>
</evidence>
<protein>
    <submittedName>
        <fullName evidence="1">Uncharacterized protein</fullName>
    </submittedName>
</protein>
<dbReference type="AlphaFoldDB" id="A0A8S1RWP3"/>
<evidence type="ECO:0000313" key="2">
    <source>
        <dbReference type="Proteomes" id="UP000692954"/>
    </source>
</evidence>
<keyword evidence="2" id="KW-1185">Reference proteome</keyword>
<dbReference type="OrthoDB" id="321755at2759"/>
<proteinExistence type="predicted"/>
<organism evidence="1 2">
    <name type="scientific">Paramecium sonneborni</name>
    <dbReference type="NCBI Taxonomy" id="65129"/>
    <lineage>
        <taxon>Eukaryota</taxon>
        <taxon>Sar</taxon>
        <taxon>Alveolata</taxon>
        <taxon>Ciliophora</taxon>
        <taxon>Intramacronucleata</taxon>
        <taxon>Oligohymenophorea</taxon>
        <taxon>Peniculida</taxon>
        <taxon>Parameciidae</taxon>
        <taxon>Paramecium</taxon>
    </lineage>
</organism>
<reference evidence="1" key="1">
    <citation type="submission" date="2021-01" db="EMBL/GenBank/DDBJ databases">
        <authorList>
            <consortium name="Genoscope - CEA"/>
            <person name="William W."/>
        </authorList>
    </citation>
    <scope>NUCLEOTIDE SEQUENCE</scope>
</reference>